<comment type="caution">
    <text evidence="4">The sequence shown here is derived from an EMBL/GenBank/DDBJ whole genome shotgun (WGS) entry which is preliminary data.</text>
</comment>
<reference evidence="5" key="1">
    <citation type="submission" date="2016-12" db="EMBL/GenBank/DDBJ databases">
        <title>Draft Genome Sequences od Carboxydothermus pertinax and islandicus, Hydrogenogenic Carboxydotrophic Bacteria.</title>
        <authorList>
            <person name="Fukuyama Y."/>
            <person name="Ohmae K."/>
            <person name="Yoneda Y."/>
            <person name="Yoshida T."/>
            <person name="Sako Y."/>
        </authorList>
    </citation>
    <scope>NUCLEOTIDE SEQUENCE [LARGE SCALE GENOMIC DNA]</scope>
    <source>
        <strain evidence="5">Ug1</strain>
    </source>
</reference>
<sequence>MRNFIFFLFFGLILGVVTSTAFAAQVRVGQDYGPTPKYFNADGSTFYPAEIYLPNETNPAQYRIHSNYSRNTDACAACHATHTAVGETLLQWGTVYDTCMACHDGTISTTYNVQKGEIGAGGKPTYGGMFGVGNEPYLSNHLVTGAVKIFAAPGGNITGNYEQYSVPDQGQGQRWDITFGCESCHSPHGLGGNARILNPNVNAYSLVNHKTNFPLTKVSGSESFWVALSSGNSFNPTEKNAFQWVRSYPYLKGTKVYFDGVEKVEGIDYRLDNTAGYTKVIVLNGNPSNITASFYPALQVAMNIENYLDGEKTKTSETETVIHVKGINAFCGACHTDYNTENVYKDSSKSEPNGAADILNGHYTEAYRHQVGFNVADFEQYLPNSNMVYELRADGKKYMTCLTCHYAHGVSQEFWQETLEDSQNKNWFPAAKSYWGNYDSQNALPLVEIAGSSALKRAPNMATCETCHRKGPASEGYTTNSLGSTPGNDRDTAINPSFPLTRVDNTLCQKCHDKIYAGWQRTKHATIAGDPVDCQDCHTGGSEHVKSLSGAFIDSISEKTYKEQIGYCAGSSCHGNINDSLQSILSYTYNNITDSIEIFNNSTKPQVSEFYASKHFNVGLMVCTTCHNPHGVIAEKSGQTYELKCRPNALCAVCHDLGTFAGSFDWGNYMPLVFRSAGSNLEIRLHSFTFNEAGFP</sequence>
<dbReference type="OrthoDB" id="9814800at2"/>
<evidence type="ECO:0000313" key="4">
    <source>
        <dbReference type="EMBL" id="GAV22952.1"/>
    </source>
</evidence>
<dbReference type="InterPro" id="IPR051829">
    <property type="entry name" value="Multiheme_Cytochr_ET"/>
</dbReference>
<evidence type="ECO:0000256" key="1">
    <source>
        <dbReference type="ARBA" id="ARBA00022729"/>
    </source>
</evidence>
<evidence type="ECO:0000259" key="3">
    <source>
        <dbReference type="Pfam" id="PF09699"/>
    </source>
</evidence>
<dbReference type="EMBL" id="BDJK01000023">
    <property type="protein sequence ID" value="GAV22952.1"/>
    <property type="molecule type" value="Genomic_DNA"/>
</dbReference>
<dbReference type="PANTHER" id="PTHR35038">
    <property type="entry name" value="DISSIMILATORY SULFITE REDUCTASE SIRA"/>
    <property type="match status" value="1"/>
</dbReference>
<evidence type="ECO:0000256" key="2">
    <source>
        <dbReference type="SAM" id="SignalP"/>
    </source>
</evidence>
<evidence type="ECO:0000313" key="5">
    <source>
        <dbReference type="Proteomes" id="UP000187485"/>
    </source>
</evidence>
<dbReference type="Proteomes" id="UP000187485">
    <property type="component" value="Unassembled WGS sequence"/>
</dbReference>
<feature type="chain" id="PRO_5012024377" evidence="2">
    <location>
        <begin position="24"/>
        <end position="696"/>
    </location>
</feature>
<protein>
    <submittedName>
        <fullName evidence="4">Cytochrome c</fullName>
    </submittedName>
</protein>
<keyword evidence="1 2" id="KW-0732">Signal</keyword>
<dbReference type="GO" id="GO:0016491">
    <property type="term" value="F:oxidoreductase activity"/>
    <property type="evidence" value="ECO:0007669"/>
    <property type="project" value="TreeGrafter"/>
</dbReference>
<gene>
    <name evidence="4" type="ORF">cpu_14620</name>
</gene>
<dbReference type="SUPFAM" id="SSF48695">
    <property type="entry name" value="Multiheme cytochromes"/>
    <property type="match status" value="2"/>
</dbReference>
<dbReference type="InterPro" id="IPR010177">
    <property type="entry name" value="Paired_CXXCH_1"/>
</dbReference>
<feature type="signal peptide" evidence="2">
    <location>
        <begin position="1"/>
        <end position="23"/>
    </location>
</feature>
<dbReference type="RefSeq" id="WP_075859406.1">
    <property type="nucleotide sequence ID" value="NZ_BDJK01000023.1"/>
</dbReference>
<dbReference type="InterPro" id="IPR036280">
    <property type="entry name" value="Multihaem_cyt_sf"/>
</dbReference>
<dbReference type="Gene3D" id="1.10.287.3080">
    <property type="match status" value="1"/>
</dbReference>
<dbReference type="PANTHER" id="PTHR35038:SF6">
    <property type="entry name" value="SURFACE LOCALIZED DECAHEME CYTOCHROME C LIPOPROTEIN"/>
    <property type="match status" value="1"/>
</dbReference>
<dbReference type="AlphaFoldDB" id="A0A1L8CVM1"/>
<dbReference type="Pfam" id="PF09699">
    <property type="entry name" value="Paired_CXXCH_1"/>
    <property type="match status" value="2"/>
</dbReference>
<feature type="domain" description="Doubled CXXCH motif" evidence="3">
    <location>
        <begin position="72"/>
        <end position="105"/>
    </location>
</feature>
<dbReference type="STRING" id="870242.cpu_14620"/>
<keyword evidence="5" id="KW-1185">Reference proteome</keyword>
<organism evidence="4 5">
    <name type="scientific">Carboxydothermus pertinax</name>
    <dbReference type="NCBI Taxonomy" id="870242"/>
    <lineage>
        <taxon>Bacteria</taxon>
        <taxon>Bacillati</taxon>
        <taxon>Bacillota</taxon>
        <taxon>Clostridia</taxon>
        <taxon>Thermoanaerobacterales</taxon>
        <taxon>Thermoanaerobacteraceae</taxon>
        <taxon>Carboxydothermus</taxon>
    </lineage>
</organism>
<proteinExistence type="predicted"/>
<name>A0A1L8CVM1_9THEO</name>
<accession>A0A1L8CVM1</accession>
<feature type="domain" description="Doubled CXXCH motif" evidence="3">
    <location>
        <begin position="622"/>
        <end position="656"/>
    </location>
</feature>